<name>A0AAV5SL72_9BILA</name>
<dbReference type="EMBL" id="BTSX01000002">
    <property type="protein sequence ID" value="GMS83644.1"/>
    <property type="molecule type" value="Genomic_DNA"/>
</dbReference>
<feature type="non-terminal residue" evidence="2">
    <location>
        <position position="1"/>
    </location>
</feature>
<proteinExistence type="predicted"/>
<evidence type="ECO:0008006" key="4">
    <source>
        <dbReference type="Google" id="ProtNLM"/>
    </source>
</evidence>
<feature type="region of interest" description="Disordered" evidence="1">
    <location>
        <begin position="133"/>
        <end position="164"/>
    </location>
</feature>
<evidence type="ECO:0000256" key="1">
    <source>
        <dbReference type="SAM" id="MobiDB-lite"/>
    </source>
</evidence>
<comment type="caution">
    <text evidence="2">The sequence shown here is derived from an EMBL/GenBank/DDBJ whole genome shotgun (WGS) entry which is preliminary data.</text>
</comment>
<evidence type="ECO:0000313" key="2">
    <source>
        <dbReference type="EMBL" id="GMS83644.1"/>
    </source>
</evidence>
<gene>
    <name evidence="2" type="ORF">PENTCL1PPCAC_5819</name>
</gene>
<feature type="compositionally biased region" description="Polar residues" evidence="1">
    <location>
        <begin position="137"/>
        <end position="156"/>
    </location>
</feature>
<dbReference type="Pfam" id="PF10164">
    <property type="entry name" value="BRI3"/>
    <property type="match status" value="1"/>
</dbReference>
<keyword evidence="3" id="KW-1185">Reference proteome</keyword>
<protein>
    <recommendedName>
        <fullName evidence="4">Brain protein I3</fullName>
    </recommendedName>
</protein>
<accession>A0AAV5SL72</accession>
<evidence type="ECO:0000313" key="3">
    <source>
        <dbReference type="Proteomes" id="UP001432027"/>
    </source>
</evidence>
<reference evidence="2" key="1">
    <citation type="submission" date="2023-10" db="EMBL/GenBank/DDBJ databases">
        <title>Genome assembly of Pristionchus species.</title>
        <authorList>
            <person name="Yoshida K."/>
            <person name="Sommer R.J."/>
        </authorList>
    </citation>
    <scope>NUCLEOTIDE SEQUENCE</scope>
    <source>
        <strain evidence="2">RS0144</strain>
    </source>
</reference>
<dbReference type="InterPro" id="IPR019317">
    <property type="entry name" value="BRI3"/>
</dbReference>
<sequence length="164" mass="18251">PFSSFLAMSNRAENIGMEERAMAQEEKPHPLTLTPVLPPMEAGPSTSTASPPLLCPDCAATIWRRFTWKGVLSAVFCFPCGIYCCLKTYARYQCSNCGCDIIATTYTERSRLMQHGYHFKAFESTGYTPRAHRNPAMSVSSQGTDISTTSLDSQTPLIRRRQPE</sequence>
<dbReference type="AlphaFoldDB" id="A0AAV5SL72"/>
<organism evidence="2 3">
    <name type="scientific">Pristionchus entomophagus</name>
    <dbReference type="NCBI Taxonomy" id="358040"/>
    <lineage>
        <taxon>Eukaryota</taxon>
        <taxon>Metazoa</taxon>
        <taxon>Ecdysozoa</taxon>
        <taxon>Nematoda</taxon>
        <taxon>Chromadorea</taxon>
        <taxon>Rhabditida</taxon>
        <taxon>Rhabditina</taxon>
        <taxon>Diplogasteromorpha</taxon>
        <taxon>Diplogasteroidea</taxon>
        <taxon>Neodiplogasteridae</taxon>
        <taxon>Pristionchus</taxon>
    </lineage>
</organism>
<dbReference type="Proteomes" id="UP001432027">
    <property type="component" value="Unassembled WGS sequence"/>
</dbReference>